<dbReference type="AlphaFoldDB" id="A0A511AFR6"/>
<proteinExistence type="predicted"/>
<keyword evidence="2" id="KW-1185">Reference proteome</keyword>
<accession>A0A511AFR6</accession>
<organism evidence="1 2">
    <name type="scientific">Microbacterium aerolatum</name>
    <dbReference type="NCBI Taxonomy" id="153731"/>
    <lineage>
        <taxon>Bacteria</taxon>
        <taxon>Bacillati</taxon>
        <taxon>Actinomycetota</taxon>
        <taxon>Actinomycetes</taxon>
        <taxon>Micrococcales</taxon>
        <taxon>Microbacteriaceae</taxon>
        <taxon>Microbacterium</taxon>
    </lineage>
</organism>
<protein>
    <submittedName>
        <fullName evidence="1">Uncharacterized protein</fullName>
    </submittedName>
</protein>
<dbReference type="Proteomes" id="UP000321225">
    <property type="component" value="Unassembled WGS sequence"/>
</dbReference>
<sequence>MLALLVMAGATLSACSPTPEPSPTPTAAFASEEEAFAAAEEVYRAYVGASNAVDYSDPSTFEALDAFTTGAYRSDEREGLSQMHAEGNSRTGDIKITWFNGTQFVPPNSVTARTCNDVSATDVIDKDGKSIVSEDRPTHYAIELTFVANGDQLMLSTSQAIEDPKCASQ</sequence>
<comment type="caution">
    <text evidence="1">The sequence shown here is derived from an EMBL/GenBank/DDBJ whole genome shotgun (WGS) entry which is preliminary data.</text>
</comment>
<reference evidence="1 2" key="1">
    <citation type="submission" date="2019-07" db="EMBL/GenBank/DDBJ databases">
        <title>Whole genome shotgun sequence of Microbacterium aerolatum NBRC 103071.</title>
        <authorList>
            <person name="Hosoyama A."/>
            <person name="Uohara A."/>
            <person name="Ohji S."/>
            <person name="Ichikawa N."/>
        </authorList>
    </citation>
    <scope>NUCLEOTIDE SEQUENCE [LARGE SCALE GENOMIC DNA]</scope>
    <source>
        <strain evidence="1 2">NBRC 103071</strain>
    </source>
</reference>
<dbReference type="EMBL" id="BJUW01000008">
    <property type="protein sequence ID" value="GEK86852.1"/>
    <property type="molecule type" value="Genomic_DNA"/>
</dbReference>
<gene>
    <name evidence="1" type="ORF">MAE01_20280</name>
</gene>
<evidence type="ECO:0000313" key="2">
    <source>
        <dbReference type="Proteomes" id="UP000321225"/>
    </source>
</evidence>
<evidence type="ECO:0000313" key="1">
    <source>
        <dbReference type="EMBL" id="GEK86852.1"/>
    </source>
</evidence>
<name>A0A511AFR6_9MICO</name>